<comment type="similarity">
    <text evidence="1">Belongs to the carbon-nitrogen hydrolase superfamily. NIT1/NIT2 family.</text>
</comment>
<dbReference type="GO" id="GO:0016787">
    <property type="term" value="F:hydrolase activity"/>
    <property type="evidence" value="ECO:0007669"/>
    <property type="project" value="UniProtKB-KW"/>
</dbReference>
<dbReference type="AlphaFoldDB" id="A0A1G6GMA6"/>
<dbReference type="InterPro" id="IPR003010">
    <property type="entry name" value="C-N_Hydrolase"/>
</dbReference>
<gene>
    <name evidence="3" type="ORF">SAMN05421734_101277</name>
</gene>
<name>A0A1G6GMA6_9BACI</name>
<evidence type="ECO:0000313" key="4">
    <source>
        <dbReference type="Proteomes" id="UP000242949"/>
    </source>
</evidence>
<accession>A0A1G6GMA6</accession>
<dbReference type="PANTHER" id="PTHR23088:SF27">
    <property type="entry name" value="DEAMINATED GLUTATHIONE AMIDASE"/>
    <property type="match status" value="1"/>
</dbReference>
<dbReference type="Pfam" id="PF00795">
    <property type="entry name" value="CN_hydrolase"/>
    <property type="match status" value="1"/>
</dbReference>
<dbReference type="PROSITE" id="PS50263">
    <property type="entry name" value="CN_HYDROLASE"/>
    <property type="match status" value="1"/>
</dbReference>
<keyword evidence="4" id="KW-1185">Reference proteome</keyword>
<dbReference type="RefSeq" id="WP_342706529.1">
    <property type="nucleotide sequence ID" value="NZ_FMYI01000001.1"/>
</dbReference>
<dbReference type="Gene3D" id="3.60.110.10">
    <property type="entry name" value="Carbon-nitrogen hydrolase"/>
    <property type="match status" value="1"/>
</dbReference>
<proteinExistence type="inferred from homology"/>
<dbReference type="InterPro" id="IPR036526">
    <property type="entry name" value="C-N_Hydrolase_sf"/>
</dbReference>
<evidence type="ECO:0000313" key="3">
    <source>
        <dbReference type="EMBL" id="SDB83097.1"/>
    </source>
</evidence>
<reference evidence="4" key="1">
    <citation type="submission" date="2016-09" db="EMBL/GenBank/DDBJ databases">
        <authorList>
            <person name="Varghese N."/>
            <person name="Submissions S."/>
        </authorList>
    </citation>
    <scope>NUCLEOTIDE SEQUENCE [LARGE SCALE GENOMIC DNA]</scope>
    <source>
        <strain evidence="4">S5</strain>
    </source>
</reference>
<dbReference type="STRING" id="1612202.SAMN05421734_101277"/>
<dbReference type="PANTHER" id="PTHR23088">
    <property type="entry name" value="NITRILASE-RELATED"/>
    <property type="match status" value="1"/>
</dbReference>
<dbReference type="CDD" id="cd07583">
    <property type="entry name" value="nitrilase_5"/>
    <property type="match status" value="1"/>
</dbReference>
<dbReference type="SUPFAM" id="SSF56317">
    <property type="entry name" value="Carbon-nitrogen hydrolase"/>
    <property type="match status" value="1"/>
</dbReference>
<evidence type="ECO:0000259" key="2">
    <source>
        <dbReference type="PROSITE" id="PS50263"/>
    </source>
</evidence>
<evidence type="ECO:0000256" key="1">
    <source>
        <dbReference type="ARBA" id="ARBA00010613"/>
    </source>
</evidence>
<dbReference type="EMBL" id="FMYI01000001">
    <property type="protein sequence ID" value="SDB83097.1"/>
    <property type="molecule type" value="Genomic_DNA"/>
</dbReference>
<sequence length="261" mass="30464">MKIGIIQMDIAFGDPVQNREYVKEQVKKQMETDPVEVFVLPELWTTGYDLARFDQIAEENAAESIEFIQQLAKAYHVHFMAGSIANKKHDKFYNTFVVIDRNGEVVKQYDKAHLFRLMNEEKYLTQGDTDGLFELENQPMAGVICYDIRFPEWIRTHLLGEQKMLVVVAEWPKARIDHWRHLLITRAIESQVYVVACNRVGADPNNTFGGHSMIIDPWGHVLVEAEEEMTTLVGEVNLDDVDEIRQRIPIYQDRRPDMYRY</sequence>
<keyword evidence="3" id="KW-0378">Hydrolase</keyword>
<feature type="domain" description="CN hydrolase" evidence="2">
    <location>
        <begin position="1"/>
        <end position="238"/>
    </location>
</feature>
<dbReference type="Proteomes" id="UP000242949">
    <property type="component" value="Unassembled WGS sequence"/>
</dbReference>
<protein>
    <submittedName>
        <fullName evidence="3">Predicted amidohydrolase</fullName>
    </submittedName>
</protein>
<organism evidence="3 4">
    <name type="scientific">Pelagirhabdus alkalitolerans</name>
    <dbReference type="NCBI Taxonomy" id="1612202"/>
    <lineage>
        <taxon>Bacteria</taxon>
        <taxon>Bacillati</taxon>
        <taxon>Bacillota</taxon>
        <taxon>Bacilli</taxon>
        <taxon>Bacillales</taxon>
        <taxon>Bacillaceae</taxon>
        <taxon>Pelagirhabdus</taxon>
    </lineage>
</organism>